<dbReference type="InterPro" id="IPR036388">
    <property type="entry name" value="WH-like_DNA-bd_sf"/>
</dbReference>
<name>A0A8J3TGX4_9ACTN</name>
<reference evidence="2" key="1">
    <citation type="submission" date="2021-01" db="EMBL/GenBank/DDBJ databases">
        <title>Whole genome shotgun sequence of Planosporangium mesophilum NBRC 109066.</title>
        <authorList>
            <person name="Komaki H."/>
            <person name="Tamura T."/>
        </authorList>
    </citation>
    <scope>NUCLEOTIDE SEQUENCE</scope>
    <source>
        <strain evidence="2">NBRC 109066</strain>
    </source>
</reference>
<protein>
    <recommendedName>
        <fullName evidence="1">HTH arsR-type domain-containing protein</fullName>
    </recommendedName>
</protein>
<dbReference type="Pfam" id="PF12840">
    <property type="entry name" value="HTH_20"/>
    <property type="match status" value="1"/>
</dbReference>
<sequence length="214" mass="23677">MAEQTEPHVGSVIDSLGKVNQSRLRFGRMTERRPATEAEARALASAVRLRIIRLCLDRALTNKEIAERLGANAATTLHHVRTLVDTGFLVPQPTRRGARGSREVPYLSTGKSWTLDVSDAAVPGPRPAMLDAFLAEAETAGLDRVDMSRLGLRLTEDDYHELRRRIQAILDEYAARPRDPAGRPYSVFVAFHADVSREESPAATRSTRPPDETP</sequence>
<dbReference type="SUPFAM" id="SSF46785">
    <property type="entry name" value="Winged helix' DNA-binding domain"/>
    <property type="match status" value="1"/>
</dbReference>
<dbReference type="AlphaFoldDB" id="A0A8J3TGX4"/>
<dbReference type="GO" id="GO:0003700">
    <property type="term" value="F:DNA-binding transcription factor activity"/>
    <property type="evidence" value="ECO:0007669"/>
    <property type="project" value="InterPro"/>
</dbReference>
<dbReference type="InterPro" id="IPR036390">
    <property type="entry name" value="WH_DNA-bd_sf"/>
</dbReference>
<proteinExistence type="predicted"/>
<keyword evidence="3" id="KW-1185">Reference proteome</keyword>
<evidence type="ECO:0000259" key="1">
    <source>
        <dbReference type="SMART" id="SM00418"/>
    </source>
</evidence>
<dbReference type="Proteomes" id="UP000599074">
    <property type="component" value="Unassembled WGS sequence"/>
</dbReference>
<organism evidence="2 3">
    <name type="scientific">Planosporangium mesophilum</name>
    <dbReference type="NCBI Taxonomy" id="689768"/>
    <lineage>
        <taxon>Bacteria</taxon>
        <taxon>Bacillati</taxon>
        <taxon>Actinomycetota</taxon>
        <taxon>Actinomycetes</taxon>
        <taxon>Micromonosporales</taxon>
        <taxon>Micromonosporaceae</taxon>
        <taxon>Planosporangium</taxon>
    </lineage>
</organism>
<dbReference type="EMBL" id="BOON01000065">
    <property type="protein sequence ID" value="GII26064.1"/>
    <property type="molecule type" value="Genomic_DNA"/>
</dbReference>
<dbReference type="InterPro" id="IPR011991">
    <property type="entry name" value="ArsR-like_HTH"/>
</dbReference>
<evidence type="ECO:0000313" key="3">
    <source>
        <dbReference type="Proteomes" id="UP000599074"/>
    </source>
</evidence>
<evidence type="ECO:0000313" key="2">
    <source>
        <dbReference type="EMBL" id="GII26064.1"/>
    </source>
</evidence>
<accession>A0A8J3TGX4</accession>
<dbReference type="InterPro" id="IPR001845">
    <property type="entry name" value="HTH_ArsR_DNA-bd_dom"/>
</dbReference>
<comment type="caution">
    <text evidence="2">The sequence shown here is derived from an EMBL/GenBank/DDBJ whole genome shotgun (WGS) entry which is preliminary data.</text>
</comment>
<dbReference type="Gene3D" id="1.10.10.10">
    <property type="entry name" value="Winged helix-like DNA-binding domain superfamily/Winged helix DNA-binding domain"/>
    <property type="match status" value="1"/>
</dbReference>
<dbReference type="SMART" id="SM00418">
    <property type="entry name" value="HTH_ARSR"/>
    <property type="match status" value="1"/>
</dbReference>
<gene>
    <name evidence="2" type="ORF">Pme01_56610</name>
</gene>
<dbReference type="CDD" id="cd00090">
    <property type="entry name" value="HTH_ARSR"/>
    <property type="match status" value="1"/>
</dbReference>
<feature type="domain" description="HTH arsR-type" evidence="1">
    <location>
        <begin position="38"/>
        <end position="131"/>
    </location>
</feature>